<keyword evidence="2" id="KW-1185">Reference proteome</keyword>
<dbReference type="EMBL" id="JAGPXC010000007">
    <property type="protein sequence ID" value="KAH6649058.1"/>
    <property type="molecule type" value="Genomic_DNA"/>
</dbReference>
<dbReference type="OrthoDB" id="2888121at2759"/>
<dbReference type="InterPro" id="IPR049168">
    <property type="entry name" value="Glyco_hydro_134"/>
</dbReference>
<dbReference type="RefSeq" id="XP_045955565.1">
    <property type="nucleotide sequence ID" value="XM_046098431.1"/>
</dbReference>
<sequence length="173" mass="19020">MPTFNLDISTRANSGSYTVSGLGSRKQAITAAGGTTLDIAIAMLETDTMTANYTYGDGKTYDSANFGIMKQNWGMLRECSSQFKGDSVDNYNDGAVLNSNLGQDVTACHECQNYYGVDKWFRGHRNGASGLMNSDTTDINNYKEAVYWIQSQIQSSSSFLTDDTRFWVDVTAI</sequence>
<evidence type="ECO:0000313" key="1">
    <source>
        <dbReference type="EMBL" id="KAH6649058.1"/>
    </source>
</evidence>
<name>A0A9P8ZVN0_9PEZI</name>
<dbReference type="GeneID" id="70127323"/>
<dbReference type="Proteomes" id="UP000758603">
    <property type="component" value="Unassembled WGS sequence"/>
</dbReference>
<comment type="caution">
    <text evidence="1">The sequence shown here is derived from an EMBL/GenBank/DDBJ whole genome shotgun (WGS) entry which is preliminary data.</text>
</comment>
<dbReference type="AlphaFoldDB" id="A0A9P8ZVN0"/>
<protein>
    <submittedName>
        <fullName evidence="1">Uncharacterized protein</fullName>
    </submittedName>
</protein>
<dbReference type="Pfam" id="PF21087">
    <property type="entry name" value="Glyco_hydro_134"/>
    <property type="match status" value="1"/>
</dbReference>
<proteinExistence type="predicted"/>
<accession>A0A9P8ZVN0</accession>
<reference evidence="1" key="1">
    <citation type="journal article" date="2021" name="Nat. Commun.">
        <title>Genetic determinants of endophytism in the Arabidopsis root mycobiome.</title>
        <authorList>
            <person name="Mesny F."/>
            <person name="Miyauchi S."/>
            <person name="Thiergart T."/>
            <person name="Pickel B."/>
            <person name="Atanasova L."/>
            <person name="Karlsson M."/>
            <person name="Huettel B."/>
            <person name="Barry K.W."/>
            <person name="Haridas S."/>
            <person name="Chen C."/>
            <person name="Bauer D."/>
            <person name="Andreopoulos W."/>
            <person name="Pangilinan J."/>
            <person name="LaButti K."/>
            <person name="Riley R."/>
            <person name="Lipzen A."/>
            <person name="Clum A."/>
            <person name="Drula E."/>
            <person name="Henrissat B."/>
            <person name="Kohler A."/>
            <person name="Grigoriev I.V."/>
            <person name="Martin F.M."/>
            <person name="Hacquard S."/>
        </authorList>
    </citation>
    <scope>NUCLEOTIDE SEQUENCE</scope>
    <source>
        <strain evidence="1">MPI-SDFR-AT-0073</strain>
    </source>
</reference>
<gene>
    <name evidence="1" type="ORF">BKA67DRAFT_523023</name>
</gene>
<evidence type="ECO:0000313" key="2">
    <source>
        <dbReference type="Proteomes" id="UP000758603"/>
    </source>
</evidence>
<organism evidence="1 2">
    <name type="scientific">Truncatella angustata</name>
    <dbReference type="NCBI Taxonomy" id="152316"/>
    <lineage>
        <taxon>Eukaryota</taxon>
        <taxon>Fungi</taxon>
        <taxon>Dikarya</taxon>
        <taxon>Ascomycota</taxon>
        <taxon>Pezizomycotina</taxon>
        <taxon>Sordariomycetes</taxon>
        <taxon>Xylariomycetidae</taxon>
        <taxon>Amphisphaeriales</taxon>
        <taxon>Sporocadaceae</taxon>
        <taxon>Truncatella</taxon>
    </lineage>
</organism>